<dbReference type="AlphaFoldDB" id="A0A2M7AS29"/>
<comment type="caution">
    <text evidence="2">The sequence shown here is derived from an EMBL/GenBank/DDBJ whole genome shotgun (WGS) entry which is preliminary data.</text>
</comment>
<keyword evidence="1" id="KW-0812">Transmembrane</keyword>
<organism evidence="2 3">
    <name type="scientific">Candidatus Shapirobacteria bacterium CG06_land_8_20_14_3_00_40_12</name>
    <dbReference type="NCBI Taxonomy" id="1974881"/>
    <lineage>
        <taxon>Bacteria</taxon>
        <taxon>Candidatus Shapironibacteriota</taxon>
    </lineage>
</organism>
<protein>
    <recommendedName>
        <fullName evidence="4">Type II secretion system protein</fullName>
    </recommendedName>
</protein>
<dbReference type="Gene3D" id="3.30.700.10">
    <property type="entry name" value="Glycoprotein, Type 4 Pilin"/>
    <property type="match status" value="1"/>
</dbReference>
<gene>
    <name evidence="2" type="ORF">COS78_02385</name>
</gene>
<evidence type="ECO:0008006" key="4">
    <source>
        <dbReference type="Google" id="ProtNLM"/>
    </source>
</evidence>
<keyword evidence="1" id="KW-1133">Transmembrane helix</keyword>
<accession>A0A2M7AS29</accession>
<dbReference type="InterPro" id="IPR045584">
    <property type="entry name" value="Pilin-like"/>
</dbReference>
<evidence type="ECO:0000313" key="2">
    <source>
        <dbReference type="EMBL" id="PIU73424.1"/>
    </source>
</evidence>
<feature type="transmembrane region" description="Helical" evidence="1">
    <location>
        <begin position="12"/>
        <end position="32"/>
    </location>
</feature>
<proteinExistence type="predicted"/>
<dbReference type="Proteomes" id="UP000231407">
    <property type="component" value="Unassembled WGS sequence"/>
</dbReference>
<keyword evidence="1" id="KW-0472">Membrane</keyword>
<reference evidence="3" key="1">
    <citation type="submission" date="2017-09" db="EMBL/GenBank/DDBJ databases">
        <title>Depth-based differentiation of microbial function through sediment-hosted aquifers and enrichment of novel symbionts in the deep terrestrial subsurface.</title>
        <authorList>
            <person name="Probst A.J."/>
            <person name="Ladd B."/>
            <person name="Jarett J.K."/>
            <person name="Geller-Mcgrath D.E."/>
            <person name="Sieber C.M.K."/>
            <person name="Emerson J.B."/>
            <person name="Anantharaman K."/>
            <person name="Thomas B.C."/>
            <person name="Malmstrom R."/>
            <person name="Stieglmeier M."/>
            <person name="Klingl A."/>
            <person name="Woyke T."/>
            <person name="Ryan C.M."/>
            <person name="Banfield J.F."/>
        </authorList>
    </citation>
    <scope>NUCLEOTIDE SEQUENCE [LARGE SCALE GENOMIC DNA]</scope>
</reference>
<evidence type="ECO:0000256" key="1">
    <source>
        <dbReference type="SAM" id="Phobius"/>
    </source>
</evidence>
<name>A0A2M7AS29_9BACT</name>
<dbReference type="SUPFAM" id="SSF54523">
    <property type="entry name" value="Pili subunits"/>
    <property type="match status" value="1"/>
</dbReference>
<dbReference type="EMBL" id="PEWA01000028">
    <property type="protein sequence ID" value="PIU73424.1"/>
    <property type="molecule type" value="Genomic_DNA"/>
</dbReference>
<evidence type="ECO:0000313" key="3">
    <source>
        <dbReference type="Proteomes" id="UP000231407"/>
    </source>
</evidence>
<sequence length="164" mass="17023">MSKAFTLIETLVVVGITGLLIVSAGGVLTGFLKAKRGAEVSKTVQAAAAAVTERLKMNLLEVAGSINCGTGVGETALTFETGNGGQTRLICDYSGNKIASESAHGNYNLLNEGVIIVNCAEFINCTTLPSTEISLVKFKFSLGVSGGDLGSNSWTFESKVAIRK</sequence>